<name>A0ACB6F5P9_9PLEO</name>
<dbReference type="EMBL" id="PDWZ02000016">
    <property type="protein sequence ID" value="KAB2099708.1"/>
    <property type="molecule type" value="Genomic_DNA"/>
</dbReference>
<reference evidence="1 2" key="1">
    <citation type="journal article" date="2019" name="bioRxiv">
        <title>Genomics, evolutionary history and diagnostics of the Alternaria alternata species group including apple and Asian pear pathotypes.</title>
        <authorList>
            <person name="Armitage A.D."/>
            <person name="Cockerton H.M."/>
            <person name="Sreenivasaprasad S."/>
            <person name="Woodhall J.W."/>
            <person name="Lane C.R."/>
            <person name="Harrison R.J."/>
            <person name="Clarkson J.P."/>
        </authorList>
    </citation>
    <scope>NUCLEOTIDE SEQUENCE [LARGE SCALE GENOMIC DNA]</scope>
    <source>
        <strain evidence="1 2">FERA 650</strain>
    </source>
</reference>
<proteinExistence type="predicted"/>
<organism evidence="1 2">
    <name type="scientific">Alternaria gaisen</name>
    <dbReference type="NCBI Taxonomy" id="167740"/>
    <lineage>
        <taxon>Eukaryota</taxon>
        <taxon>Fungi</taxon>
        <taxon>Dikarya</taxon>
        <taxon>Ascomycota</taxon>
        <taxon>Pezizomycotina</taxon>
        <taxon>Dothideomycetes</taxon>
        <taxon>Pleosporomycetidae</taxon>
        <taxon>Pleosporales</taxon>
        <taxon>Pleosporineae</taxon>
        <taxon>Pleosporaceae</taxon>
        <taxon>Alternaria</taxon>
        <taxon>Alternaria sect. Alternaria</taxon>
    </lineage>
</organism>
<evidence type="ECO:0000313" key="2">
    <source>
        <dbReference type="Proteomes" id="UP000293547"/>
    </source>
</evidence>
<evidence type="ECO:0000313" key="1">
    <source>
        <dbReference type="EMBL" id="KAB2099708.1"/>
    </source>
</evidence>
<sequence length="192" mass="21651">MASAEHKRDTRFPGSGIFNSITKDLAIPRYEKTEATKVAEAPKQTIAERNFLKVPALNSPSIPLPSRPHLSVTKALPWSCYRKAYGIELGGFVTRVCKVPETDEMFTLRSFSGSGAQERLNLLRQLKHNNILTTYDLFTHDDEIYVISEDTEVSLEELIIARPDESQLAAIIAQVMKNATPRQKTELTKDRF</sequence>
<comment type="caution">
    <text evidence="1">The sequence shown here is derived from an EMBL/GenBank/DDBJ whole genome shotgun (WGS) entry which is preliminary data.</text>
</comment>
<protein>
    <submittedName>
        <fullName evidence="1">Uncharacterized protein</fullName>
    </submittedName>
</protein>
<keyword evidence="2" id="KW-1185">Reference proteome</keyword>
<accession>A0ACB6F5P9</accession>
<dbReference type="Proteomes" id="UP000293547">
    <property type="component" value="Unassembled WGS sequence"/>
</dbReference>
<gene>
    <name evidence="1" type="ORF">AG0111_0g12060</name>
</gene>